<dbReference type="RefSeq" id="WP_252831175.1">
    <property type="nucleotide sequence ID" value="NZ_LAOA01000007.1"/>
</dbReference>
<dbReference type="AlphaFoldDB" id="A0A0F3PDD1"/>
<proteinExistence type="predicted"/>
<evidence type="ECO:0000313" key="2">
    <source>
        <dbReference type="Proteomes" id="UP000033671"/>
    </source>
</evidence>
<gene>
    <name evidence="1" type="ORF">OTSTA716_0372</name>
</gene>
<sequence length="103" mass="12378">MIVFRLQIYYNKDIEELQESYYFFEESLGLRNRRVRQRLVELRDAGFIDLNNRTIVKNNLKWCNTPCIKLIKNFQHVSNIEKEKTIDSTQKNFGFNLQKVAST</sequence>
<accession>A0A0F3PDD1</accession>
<reference evidence="1 2" key="1">
    <citation type="submission" date="2015-01" db="EMBL/GenBank/DDBJ databases">
        <title>Genome Sequencing of Rickettsiales.</title>
        <authorList>
            <person name="Daugherty S.C."/>
            <person name="Su Q."/>
            <person name="Abolude K."/>
            <person name="Beier-Sexton M."/>
            <person name="Carlyon J.A."/>
            <person name="Carter R."/>
            <person name="Day N.P."/>
            <person name="Dumler S.J."/>
            <person name="Dyachenko V."/>
            <person name="Godinez A."/>
            <person name="Kurtti T.J."/>
            <person name="Lichay M."/>
            <person name="Mullins K.E."/>
            <person name="Ott S."/>
            <person name="Pappas-Brown V."/>
            <person name="Paris D.H."/>
            <person name="Patel P."/>
            <person name="Richards A.L."/>
            <person name="Sadzewicz L."/>
            <person name="Sears K."/>
            <person name="Seidman D."/>
            <person name="Sengamalay N."/>
            <person name="Stenos J."/>
            <person name="Tallon L.J."/>
            <person name="Vincent G."/>
            <person name="Fraser C.M."/>
            <person name="Munderloh U."/>
            <person name="Dunning-Hotopp J.C."/>
        </authorList>
    </citation>
    <scope>NUCLEOTIDE SEQUENCE [LARGE SCALE GENOMIC DNA]</scope>
    <source>
        <strain evidence="1 2">TA716</strain>
    </source>
</reference>
<evidence type="ECO:0000313" key="1">
    <source>
        <dbReference type="EMBL" id="KJV77244.1"/>
    </source>
</evidence>
<comment type="caution">
    <text evidence="1">The sequence shown here is derived from an EMBL/GenBank/DDBJ whole genome shotgun (WGS) entry which is preliminary data.</text>
</comment>
<protein>
    <submittedName>
        <fullName evidence="1">Uncharacterized protein</fullName>
    </submittedName>
</protein>
<dbReference type="PATRIC" id="fig|1359175.3.peg.2681"/>
<organism evidence="1 2">
    <name type="scientific">Orientia tsutsugamushi str. TA716</name>
    <dbReference type="NCBI Taxonomy" id="1359175"/>
    <lineage>
        <taxon>Bacteria</taxon>
        <taxon>Pseudomonadati</taxon>
        <taxon>Pseudomonadota</taxon>
        <taxon>Alphaproteobacteria</taxon>
        <taxon>Rickettsiales</taxon>
        <taxon>Rickettsiaceae</taxon>
        <taxon>Rickettsieae</taxon>
        <taxon>Orientia</taxon>
    </lineage>
</organism>
<dbReference type="Proteomes" id="UP000033671">
    <property type="component" value="Unassembled WGS sequence"/>
</dbReference>
<dbReference type="EMBL" id="LAOA01000007">
    <property type="protein sequence ID" value="KJV77244.1"/>
    <property type="molecule type" value="Genomic_DNA"/>
</dbReference>
<name>A0A0F3PDD1_ORITS</name>